<reference evidence="1 2" key="1">
    <citation type="submission" date="2016-03" db="EMBL/GenBank/DDBJ databases">
        <title>Chemosynthetic sulphur-oxidizing symbionts of marine invertebrate animals are capable of nitrogen fixation.</title>
        <authorList>
            <person name="Petersen J.M."/>
            <person name="Kemper A."/>
            <person name="Gruber-Vodicka H."/>
            <person name="Cardini U."/>
            <person name="Geest Mvander."/>
            <person name="Kleiner M."/>
            <person name="Bulgheresi S."/>
            <person name="Fussmann M."/>
            <person name="Herbold C."/>
            <person name="Seah B.K.B."/>
            <person name="Antony C.Paul."/>
            <person name="Liu D."/>
            <person name="Belitz A."/>
            <person name="Weber M."/>
        </authorList>
    </citation>
    <scope>NUCLEOTIDE SEQUENCE [LARGE SCALE GENOMIC DNA]</scope>
    <source>
        <strain evidence="1">G_D</strain>
    </source>
</reference>
<dbReference type="InterPro" id="IPR038058">
    <property type="entry name" value="PhnH-like_sp"/>
</dbReference>
<dbReference type="InterPro" id="IPR008772">
    <property type="entry name" value="Phosphonate_metab_PhnH"/>
</dbReference>
<keyword evidence="2" id="KW-1185">Reference proteome</keyword>
<name>A0A1E2UIA2_9GAMM</name>
<dbReference type="SUPFAM" id="SSF159709">
    <property type="entry name" value="PhnH-like"/>
    <property type="match status" value="1"/>
</dbReference>
<proteinExistence type="predicted"/>
<accession>A0A1E2UIA2</accession>
<dbReference type="STRING" id="1818881.A3196_19045"/>
<organism evidence="1 2">
    <name type="scientific">Candidatus Thiodiazotropha endoloripes</name>
    <dbReference type="NCBI Taxonomy" id="1818881"/>
    <lineage>
        <taxon>Bacteria</taxon>
        <taxon>Pseudomonadati</taxon>
        <taxon>Pseudomonadota</taxon>
        <taxon>Gammaproteobacteria</taxon>
        <taxon>Chromatiales</taxon>
        <taxon>Sedimenticolaceae</taxon>
        <taxon>Candidatus Thiodiazotropha</taxon>
    </lineage>
</organism>
<evidence type="ECO:0000313" key="1">
    <source>
        <dbReference type="EMBL" id="ODB92872.1"/>
    </source>
</evidence>
<dbReference type="Gene3D" id="3.40.50.11310">
    <property type="entry name" value="Bacterial phosphonate metabolism protein PhnH"/>
    <property type="match status" value="1"/>
</dbReference>
<keyword evidence="1" id="KW-0456">Lyase</keyword>
<dbReference type="PIRSF" id="PIRSF020680">
    <property type="entry name" value="PhnH"/>
    <property type="match status" value="1"/>
</dbReference>
<protein>
    <submittedName>
        <fullName evidence="1">Phosphonate C-P lyase system protein PhnH</fullName>
    </submittedName>
</protein>
<dbReference type="RefSeq" id="WP_069015620.1">
    <property type="nucleotide sequence ID" value="NZ_LVJW01000007.1"/>
</dbReference>
<dbReference type="NCBIfam" id="TIGR03292">
    <property type="entry name" value="PhnH_redo"/>
    <property type="match status" value="1"/>
</dbReference>
<dbReference type="Proteomes" id="UP000094849">
    <property type="component" value="Unassembled WGS sequence"/>
</dbReference>
<dbReference type="GO" id="GO:0016829">
    <property type="term" value="F:lyase activity"/>
    <property type="evidence" value="ECO:0007669"/>
    <property type="project" value="UniProtKB-KW"/>
</dbReference>
<evidence type="ECO:0000313" key="2">
    <source>
        <dbReference type="Proteomes" id="UP000094849"/>
    </source>
</evidence>
<sequence>MFEVAPIWQSHIQQQNYRLLLEAMSRPGSVHSIQGLNTSSNSMLAVLAALLDSSVRFCDSSELLETSDIALLQAIQTLPEEADYLLCSGIDVPDFQPRLGSLASPEQSATLLVHVSALIAGDLQLDLTGPGIKEKRICNIQGLDPDWLVKRESWVCGFPLGVDLILIDQQQLMALPRTTRVEVH</sequence>
<dbReference type="GO" id="GO:0019634">
    <property type="term" value="P:organic phosphonate metabolic process"/>
    <property type="evidence" value="ECO:0007669"/>
    <property type="project" value="InterPro"/>
</dbReference>
<gene>
    <name evidence="1" type="ORF">A3196_19045</name>
</gene>
<dbReference type="EMBL" id="LVJZ01000005">
    <property type="protein sequence ID" value="ODB92872.1"/>
    <property type="molecule type" value="Genomic_DNA"/>
</dbReference>
<dbReference type="AlphaFoldDB" id="A0A1E2UIA2"/>
<dbReference type="Pfam" id="PF05845">
    <property type="entry name" value="PhnH"/>
    <property type="match status" value="1"/>
</dbReference>
<comment type="caution">
    <text evidence="1">The sequence shown here is derived from an EMBL/GenBank/DDBJ whole genome shotgun (WGS) entry which is preliminary data.</text>
</comment>